<keyword evidence="8" id="KW-0255">Endonuclease</keyword>
<comment type="function">
    <text evidence="6">Decapping enzyme for NAD-capped RNAs: specifically hydrolyzes the nicotinamide adenine dinucleotide (NAD) cap from a subset of RNAs by removing the entire NAD moiety from the 5'-end of an NAD-capped RNA.</text>
</comment>
<reference evidence="8 9" key="1">
    <citation type="submission" date="2023-04" db="EMBL/GenBank/DDBJ databases">
        <title>Genome of Basidiobolus ranarum AG-B5.</title>
        <authorList>
            <person name="Stajich J.E."/>
            <person name="Carter-House D."/>
            <person name="Gryganskyi A."/>
        </authorList>
    </citation>
    <scope>NUCLEOTIDE SEQUENCE [LARGE SCALE GENOMIC DNA]</scope>
    <source>
        <strain evidence="8 9">AG-B5</strain>
    </source>
</reference>
<evidence type="ECO:0000313" key="8">
    <source>
        <dbReference type="EMBL" id="KAK9767201.1"/>
    </source>
</evidence>
<dbReference type="EC" id="3.6.1.-" evidence="6"/>
<keyword evidence="6" id="KW-0479">Metal-binding</keyword>
<keyword evidence="6" id="KW-0378">Hydrolase</keyword>
<dbReference type="Pfam" id="PF08652">
    <property type="entry name" value="RAI1"/>
    <property type="match status" value="1"/>
</dbReference>
<keyword evidence="6" id="KW-0694">RNA-binding</keyword>
<comment type="subcellular location">
    <subcellularLocation>
        <location evidence="6">Nucleus</location>
    </subcellularLocation>
</comment>
<evidence type="ECO:0000256" key="1">
    <source>
        <dbReference type="ARBA" id="ARBA00001968"/>
    </source>
</evidence>
<evidence type="ECO:0000259" key="7">
    <source>
        <dbReference type="Pfam" id="PF08652"/>
    </source>
</evidence>
<sequence length="383" mass="45215">MSTERKRVHQYQPEARKERRLSYKDNEFPIFPIERFNDKPAQFRQPVEIGSFSYDSERNTRMDDSELKYYYPPELNSSLSENYEKYIERDQSVPEHIDALLECLTHVKETKKIPGMTEADFVCYRGIMTKIFCTPYSRRDPWELGATLYKGTIYIEEHETEHKIQNRSGMTSRHHLMSYWGYRFESLCTIPKPPSEVQGKEDPVLGDRKKDIVNTNIQYCSVVRTKIENKSIIMGAEVDCITEKKSKDPLRQYIELKTTKQFTRERDQHSFEKFKLIKFWAQSFLPGIPRVVVGFRDDDGYLKSVQTLNTLEIPRMVRGKNLWDANVCINFANSFLDWLKKQVTVDNPKATYTIQFKEPFKAIEIVYSGEKNSFLTEDFLRKS</sequence>
<evidence type="ECO:0000256" key="4">
    <source>
        <dbReference type="ARBA" id="ARBA00044692"/>
    </source>
</evidence>
<dbReference type="PANTHER" id="PTHR12395:SF9">
    <property type="entry name" value="DECAPPING AND EXORIBONUCLEASE PROTEIN"/>
    <property type="match status" value="1"/>
</dbReference>
<protein>
    <recommendedName>
        <fullName evidence="6">Decapping nuclease</fullName>
        <ecNumber evidence="6">3.6.1.-</ecNumber>
    </recommendedName>
</protein>
<gene>
    <name evidence="8" type="primary">RAI1</name>
    <name evidence="8" type="ORF">K7432_003166</name>
</gene>
<evidence type="ECO:0000256" key="6">
    <source>
        <dbReference type="RuleBase" id="RU367113"/>
    </source>
</evidence>
<dbReference type="Proteomes" id="UP001479436">
    <property type="component" value="Unassembled WGS sequence"/>
</dbReference>
<keyword evidence="6" id="KW-0547">Nucleotide-binding</keyword>
<feature type="domain" description="RAI1-like" evidence="7">
    <location>
        <begin position="44"/>
        <end position="379"/>
    </location>
</feature>
<dbReference type="InterPro" id="IPR039039">
    <property type="entry name" value="RAI1-like_fam"/>
</dbReference>
<keyword evidence="9" id="KW-1185">Reference proteome</keyword>
<dbReference type="PANTHER" id="PTHR12395">
    <property type="entry name" value="DOM-3 RELATED"/>
    <property type="match status" value="1"/>
</dbReference>
<evidence type="ECO:0000256" key="3">
    <source>
        <dbReference type="ARBA" id="ARBA00044676"/>
    </source>
</evidence>
<comment type="caution">
    <text evidence="8">The sequence shown here is derived from an EMBL/GenBank/DDBJ whole genome shotgun (WGS) entry which is preliminary data.</text>
</comment>
<comment type="catalytic activity">
    <reaction evidence="4">
        <text>a 5'-end triphospho-ribonucleoside in mRNA + H2O = a 5'-end phospho-ribonucleoside in mRNA + diphosphate + H(+)</text>
        <dbReference type="Rhea" id="RHEA:78683"/>
        <dbReference type="Rhea" id="RHEA-COMP:15692"/>
        <dbReference type="Rhea" id="RHEA-COMP:17164"/>
        <dbReference type="ChEBI" id="CHEBI:15377"/>
        <dbReference type="ChEBI" id="CHEBI:15378"/>
        <dbReference type="ChEBI" id="CHEBI:33019"/>
        <dbReference type="ChEBI" id="CHEBI:138282"/>
        <dbReference type="ChEBI" id="CHEBI:167618"/>
    </reaction>
    <physiologicalReaction direction="left-to-right" evidence="4">
        <dbReference type="Rhea" id="RHEA:78684"/>
    </physiologicalReaction>
</comment>
<keyword evidence="6" id="KW-0540">Nuclease</keyword>
<organism evidence="8 9">
    <name type="scientific">Basidiobolus ranarum</name>
    <dbReference type="NCBI Taxonomy" id="34480"/>
    <lineage>
        <taxon>Eukaryota</taxon>
        <taxon>Fungi</taxon>
        <taxon>Fungi incertae sedis</taxon>
        <taxon>Zoopagomycota</taxon>
        <taxon>Entomophthoromycotina</taxon>
        <taxon>Basidiobolomycetes</taxon>
        <taxon>Basidiobolales</taxon>
        <taxon>Basidiobolaceae</taxon>
        <taxon>Basidiobolus</taxon>
    </lineage>
</organism>
<dbReference type="GO" id="GO:0004519">
    <property type="term" value="F:endonuclease activity"/>
    <property type="evidence" value="ECO:0007669"/>
    <property type="project" value="UniProtKB-KW"/>
</dbReference>
<proteinExistence type="inferred from homology"/>
<keyword evidence="6" id="KW-0539">Nucleus</keyword>
<name>A0ABR2X0J1_9FUNG</name>
<comment type="catalytic activity">
    <reaction evidence="5">
        <text>a 5'-end NAD(+)-phospho-ribonucleoside in mRNA + H2O = a 5'-end phospho-ribonucleoside in mRNA + NAD(+) + H(+)</text>
        <dbReference type="Rhea" id="RHEA:60880"/>
        <dbReference type="Rhea" id="RHEA-COMP:15692"/>
        <dbReference type="Rhea" id="RHEA-COMP:15698"/>
        <dbReference type="ChEBI" id="CHEBI:15377"/>
        <dbReference type="ChEBI" id="CHEBI:15378"/>
        <dbReference type="ChEBI" id="CHEBI:57540"/>
        <dbReference type="ChEBI" id="CHEBI:138282"/>
        <dbReference type="ChEBI" id="CHEBI:144029"/>
    </reaction>
    <physiologicalReaction direction="left-to-right" evidence="5">
        <dbReference type="Rhea" id="RHEA:60881"/>
    </physiologicalReaction>
</comment>
<comment type="cofactor">
    <cofactor evidence="1 6">
        <name>a divalent metal cation</name>
        <dbReference type="ChEBI" id="CHEBI:60240"/>
    </cofactor>
</comment>
<comment type="catalytic activity">
    <reaction evidence="3">
        <text>a 5'-end (N(7)-methyl 5'-triphosphoguanosine)-ribonucleoside-ribonucleotide in mRNA + H2O = a (N(7)-methyl 5'-triphosphoguanosine)-nucleoside + a 5'-end phospho-ribonucleoside in mRNA + H(+)</text>
        <dbReference type="Rhea" id="RHEA:66928"/>
        <dbReference type="Rhea" id="RHEA-COMP:15692"/>
        <dbReference type="Rhea" id="RHEA-COMP:17313"/>
        <dbReference type="ChEBI" id="CHEBI:15377"/>
        <dbReference type="ChEBI" id="CHEBI:15378"/>
        <dbReference type="ChEBI" id="CHEBI:138282"/>
        <dbReference type="ChEBI" id="CHEBI:172876"/>
        <dbReference type="ChEBI" id="CHEBI:172877"/>
    </reaction>
    <physiologicalReaction direction="left-to-right" evidence="3">
        <dbReference type="Rhea" id="RHEA:66929"/>
    </physiologicalReaction>
</comment>
<accession>A0ABR2X0J1</accession>
<dbReference type="InterPro" id="IPR013961">
    <property type="entry name" value="RAI1"/>
</dbReference>
<evidence type="ECO:0000256" key="5">
    <source>
        <dbReference type="ARBA" id="ARBA00048124"/>
    </source>
</evidence>
<evidence type="ECO:0000313" key="9">
    <source>
        <dbReference type="Proteomes" id="UP001479436"/>
    </source>
</evidence>
<evidence type="ECO:0000256" key="2">
    <source>
        <dbReference type="ARBA" id="ARBA00006562"/>
    </source>
</evidence>
<comment type="similarity">
    <text evidence="2 6">Belongs to the DXO/Dom3Z family.</text>
</comment>
<dbReference type="EMBL" id="JASJQH010000093">
    <property type="protein sequence ID" value="KAK9767201.1"/>
    <property type="molecule type" value="Genomic_DNA"/>
</dbReference>